<evidence type="ECO:0000313" key="1">
    <source>
        <dbReference type="EMBL" id="KAK4828744.1"/>
    </source>
</evidence>
<accession>A0AAN7NQP5</accession>
<organism evidence="1 2">
    <name type="scientific">Mycteria americana</name>
    <name type="common">Wood stork</name>
    <dbReference type="NCBI Taxonomy" id="33587"/>
    <lineage>
        <taxon>Eukaryota</taxon>
        <taxon>Metazoa</taxon>
        <taxon>Chordata</taxon>
        <taxon>Craniata</taxon>
        <taxon>Vertebrata</taxon>
        <taxon>Euteleostomi</taxon>
        <taxon>Archelosauria</taxon>
        <taxon>Archosauria</taxon>
        <taxon>Dinosauria</taxon>
        <taxon>Saurischia</taxon>
        <taxon>Theropoda</taxon>
        <taxon>Coelurosauria</taxon>
        <taxon>Aves</taxon>
        <taxon>Neognathae</taxon>
        <taxon>Neoaves</taxon>
        <taxon>Aequornithes</taxon>
        <taxon>Ciconiiformes</taxon>
        <taxon>Ciconiidae</taxon>
        <taxon>Mycteria</taxon>
    </lineage>
</organism>
<evidence type="ECO:0000313" key="2">
    <source>
        <dbReference type="Proteomes" id="UP001333110"/>
    </source>
</evidence>
<protein>
    <submittedName>
        <fullName evidence="1">Uncharacterized protein</fullName>
    </submittedName>
</protein>
<name>A0AAN7NQP5_MYCAM</name>
<gene>
    <name evidence="1" type="ORF">QYF61_000735</name>
</gene>
<comment type="caution">
    <text evidence="1">The sequence shown here is derived from an EMBL/GenBank/DDBJ whole genome shotgun (WGS) entry which is preliminary data.</text>
</comment>
<dbReference type="AlphaFoldDB" id="A0AAN7NQP5"/>
<keyword evidence="2" id="KW-1185">Reference proteome</keyword>
<sequence>MVGLDDLKGLFQPIRFLVPSDRTRGDGHKVKHRRFPLSIRKHFFPVRVTEHWHRLLREVGQMVTHDLSLPTYPSDCVASASARSHSLKVKQLLDYLKCAGNISSNSLPDEETYVEYVKWSERGWPEGLGISALHAFADS</sequence>
<proteinExistence type="predicted"/>
<dbReference type="Proteomes" id="UP001333110">
    <property type="component" value="Unassembled WGS sequence"/>
</dbReference>
<dbReference type="EMBL" id="JAUNZN010000001">
    <property type="protein sequence ID" value="KAK4828744.1"/>
    <property type="molecule type" value="Genomic_DNA"/>
</dbReference>
<reference evidence="1 2" key="1">
    <citation type="journal article" date="2023" name="J. Hered.">
        <title>Chromosome-level genome of the wood stork (Mycteria americana) provides insight into avian chromosome evolution.</title>
        <authorList>
            <person name="Flamio R. Jr."/>
            <person name="Ramstad K.M."/>
        </authorList>
    </citation>
    <scope>NUCLEOTIDE SEQUENCE [LARGE SCALE GENOMIC DNA]</scope>
    <source>
        <strain evidence="1">JAX WOST 10</strain>
    </source>
</reference>